<comment type="similarity">
    <text evidence="2 9">Belongs to the cytochrome P450 family.</text>
</comment>
<evidence type="ECO:0000313" key="11">
    <source>
        <dbReference type="EMBL" id="ABN65477.2"/>
    </source>
</evidence>
<keyword evidence="3 8" id="KW-0349">Heme</keyword>
<name>A3LS01_PICST</name>
<dbReference type="OMA" id="VHAAMYE"/>
<feature type="transmembrane region" description="Helical" evidence="10">
    <location>
        <begin position="12"/>
        <end position="31"/>
    </location>
</feature>
<evidence type="ECO:0000256" key="2">
    <source>
        <dbReference type="ARBA" id="ARBA00010617"/>
    </source>
</evidence>
<dbReference type="Proteomes" id="UP000002258">
    <property type="component" value="Chromosome 3"/>
</dbReference>
<dbReference type="PRINTS" id="PR00385">
    <property type="entry name" value="P450"/>
</dbReference>
<dbReference type="SUPFAM" id="SSF48264">
    <property type="entry name" value="Cytochrome P450"/>
    <property type="match status" value="1"/>
</dbReference>
<evidence type="ECO:0000256" key="3">
    <source>
        <dbReference type="ARBA" id="ARBA00022617"/>
    </source>
</evidence>
<gene>
    <name evidence="11" type="primary">ALK2</name>
    <name evidence="11" type="ORF">PICST_35590</name>
</gene>
<dbReference type="InterPro" id="IPR047146">
    <property type="entry name" value="Cyt_P450_E_CYP52_fungi"/>
</dbReference>
<dbReference type="EC" id="1.14.14.1" evidence="11"/>
<accession>A3LS01</accession>
<evidence type="ECO:0000256" key="8">
    <source>
        <dbReference type="PIRSR" id="PIRSR602402-1"/>
    </source>
</evidence>
<evidence type="ECO:0000256" key="1">
    <source>
        <dbReference type="ARBA" id="ARBA00001971"/>
    </source>
</evidence>
<dbReference type="InterPro" id="IPR002974">
    <property type="entry name" value="Cyt_P450_E_CYP52_ascomycetes"/>
</dbReference>
<dbReference type="KEGG" id="pic:PICST_35590"/>
<keyword evidence="12" id="KW-1185">Reference proteome</keyword>
<protein>
    <submittedName>
        <fullName evidence="11">N-alkane inducible cytochrome P-450</fullName>
        <ecNumber evidence="11">1.14.14.1</ecNumber>
    </submittedName>
</protein>
<reference evidence="11 12" key="1">
    <citation type="journal article" date="2007" name="Nat. Biotechnol.">
        <title>Genome sequence of the lignocellulose-bioconverting and xylose-fermenting yeast Pichia stipitis.</title>
        <authorList>
            <person name="Jeffries T.W."/>
            <person name="Grigoriev I.V."/>
            <person name="Grimwood J."/>
            <person name="Laplaza J.M."/>
            <person name="Aerts A."/>
            <person name="Salamov A."/>
            <person name="Schmutz J."/>
            <person name="Lindquist E."/>
            <person name="Dehal P."/>
            <person name="Shapiro H."/>
            <person name="Jin Y.S."/>
            <person name="Passoth V."/>
            <person name="Richardson P.M."/>
        </authorList>
    </citation>
    <scope>NUCLEOTIDE SEQUENCE [LARGE SCALE GENOMIC DNA]</scope>
    <source>
        <strain evidence="12">ATCC 58785 / CBS 6054 / NBRC 10063 / NRRL Y-11545</strain>
    </source>
</reference>
<sequence>MANFIEFVTTNWYIIIPALLVLHKVFDLLYVQYLYRKLGAKPCTNQTDDHAFGIRAGFEMLKKKNEGTVVDFGAERFESRIDPKIPTFSMRLFLIPIVLTRDPENIKALLATQFNEFVLGSRFEQLAPLLGKGIFTLDGEGWKHSRAMLRPQFAKEQVAHVQSLEPHIQALAKHVRNAKGKSFDIQELFHRLTVDSATEFLFGQSVESLRDESVGMADEATDFAGKSTFAASFTIAQNWLANRAVAQKFYFLINPKEMRDSIKDVHRFVDYYVQVALDTPQDELDKKSKDGYIFLYELVKQTRDPYVLRSQLLNVLLAGRDTTAGLLSFAFFELARRPDIWSKLKDEIYENFGSGENSKVDEITFESLKRCEYLKAFLNETLRLYPSVPVNFRVATKDTTLPRGGGKDGSEPILVRKGQSVFYSVYATHRSEAYYGKDRHVFRPERWFEPSARKLGWAYLPFNGGPRICLGQQFALTEASYVVARLIQLFPNIENYEPEEVYPPFKNSQLTMNLLNGLHIGLY</sequence>
<dbReference type="GO" id="GO:0016712">
    <property type="term" value="F:oxidoreductase activity, acting on paired donors, with incorporation or reduction of molecular oxygen, reduced flavin or flavoprotein as one donor, and incorporation of one atom of oxygen"/>
    <property type="evidence" value="ECO:0007669"/>
    <property type="project" value="UniProtKB-EC"/>
</dbReference>
<dbReference type="InParanoid" id="A3LS01"/>
<dbReference type="PANTHER" id="PTHR24287">
    <property type="entry name" value="P450, PUTATIVE (EUROFUNG)-RELATED"/>
    <property type="match status" value="1"/>
</dbReference>
<organism evidence="11 12">
    <name type="scientific">Scheffersomyces stipitis (strain ATCC 58785 / CBS 6054 / NBRC 10063 / NRRL Y-11545)</name>
    <name type="common">Yeast</name>
    <name type="synonym">Pichia stipitis</name>
    <dbReference type="NCBI Taxonomy" id="322104"/>
    <lineage>
        <taxon>Eukaryota</taxon>
        <taxon>Fungi</taxon>
        <taxon>Dikarya</taxon>
        <taxon>Ascomycota</taxon>
        <taxon>Saccharomycotina</taxon>
        <taxon>Pichiomycetes</taxon>
        <taxon>Debaryomycetaceae</taxon>
        <taxon>Scheffersomyces</taxon>
    </lineage>
</organism>
<dbReference type="PANTHER" id="PTHR24287:SF1">
    <property type="entry name" value="P450, PUTATIVE (EUROFUNG)-RELATED"/>
    <property type="match status" value="1"/>
</dbReference>
<dbReference type="InterPro" id="IPR017972">
    <property type="entry name" value="Cyt_P450_CS"/>
</dbReference>
<dbReference type="PROSITE" id="PS00086">
    <property type="entry name" value="CYTOCHROME_P450"/>
    <property type="match status" value="1"/>
</dbReference>
<proteinExistence type="inferred from homology"/>
<evidence type="ECO:0000313" key="12">
    <source>
        <dbReference type="Proteomes" id="UP000002258"/>
    </source>
</evidence>
<keyword evidence="7 9" id="KW-0503">Monooxygenase</keyword>
<feature type="binding site" description="axial binding residue" evidence="8">
    <location>
        <position position="469"/>
    </location>
    <ligand>
        <name>heme</name>
        <dbReference type="ChEBI" id="CHEBI:30413"/>
    </ligand>
    <ligandPart>
        <name>Fe</name>
        <dbReference type="ChEBI" id="CHEBI:18248"/>
    </ligandPart>
</feature>
<keyword evidence="6 8" id="KW-0408">Iron</keyword>
<dbReference type="Pfam" id="PF00067">
    <property type="entry name" value="p450"/>
    <property type="match status" value="1"/>
</dbReference>
<evidence type="ECO:0000256" key="7">
    <source>
        <dbReference type="ARBA" id="ARBA00023033"/>
    </source>
</evidence>
<dbReference type="PRINTS" id="PR00464">
    <property type="entry name" value="EP450II"/>
</dbReference>
<evidence type="ECO:0000256" key="9">
    <source>
        <dbReference type="RuleBase" id="RU000461"/>
    </source>
</evidence>
<keyword evidence="4 8" id="KW-0479">Metal-binding</keyword>
<evidence type="ECO:0000256" key="10">
    <source>
        <dbReference type="SAM" id="Phobius"/>
    </source>
</evidence>
<dbReference type="InterPro" id="IPR002402">
    <property type="entry name" value="Cyt_P450_E_grp-II"/>
</dbReference>
<evidence type="ECO:0000256" key="5">
    <source>
        <dbReference type="ARBA" id="ARBA00023002"/>
    </source>
</evidence>
<dbReference type="Gene3D" id="1.10.630.10">
    <property type="entry name" value="Cytochrome P450"/>
    <property type="match status" value="1"/>
</dbReference>
<dbReference type="CDD" id="cd11063">
    <property type="entry name" value="CYP52"/>
    <property type="match status" value="1"/>
</dbReference>
<dbReference type="GO" id="GO:0005506">
    <property type="term" value="F:iron ion binding"/>
    <property type="evidence" value="ECO:0007669"/>
    <property type="project" value="InterPro"/>
</dbReference>
<keyword evidence="5 9" id="KW-0560">Oxidoreductase</keyword>
<dbReference type="OrthoDB" id="1470350at2759"/>
<dbReference type="InterPro" id="IPR001128">
    <property type="entry name" value="Cyt_P450"/>
</dbReference>
<keyword evidence="10" id="KW-0812">Transmembrane</keyword>
<evidence type="ECO:0000256" key="6">
    <source>
        <dbReference type="ARBA" id="ARBA00023004"/>
    </source>
</evidence>
<dbReference type="EMBL" id="CP000497">
    <property type="protein sequence ID" value="ABN65477.2"/>
    <property type="molecule type" value="Genomic_DNA"/>
</dbReference>
<dbReference type="InterPro" id="IPR036396">
    <property type="entry name" value="Cyt_P450_sf"/>
</dbReference>
<dbReference type="GeneID" id="4838296"/>
<dbReference type="GO" id="GO:0020037">
    <property type="term" value="F:heme binding"/>
    <property type="evidence" value="ECO:0007669"/>
    <property type="project" value="InterPro"/>
</dbReference>
<keyword evidence="10" id="KW-0472">Membrane</keyword>
<dbReference type="PRINTS" id="PR01239">
    <property type="entry name" value="EP450IICYP52"/>
</dbReference>
<dbReference type="RefSeq" id="XP_001383506.2">
    <property type="nucleotide sequence ID" value="XM_001383469.1"/>
</dbReference>
<dbReference type="HOGENOM" id="CLU_001570_27_0_1"/>
<evidence type="ECO:0000256" key="4">
    <source>
        <dbReference type="ARBA" id="ARBA00022723"/>
    </source>
</evidence>
<dbReference type="AlphaFoldDB" id="A3LS01"/>
<keyword evidence="10" id="KW-1133">Transmembrane helix</keyword>
<dbReference type="STRING" id="322104.A3LS01"/>
<dbReference type="eggNOG" id="KOG0157">
    <property type="taxonomic scope" value="Eukaryota"/>
</dbReference>
<comment type="cofactor">
    <cofactor evidence="1 8">
        <name>heme</name>
        <dbReference type="ChEBI" id="CHEBI:30413"/>
    </cofactor>
</comment>